<dbReference type="AlphaFoldDB" id="A0A6P2C0H0"/>
<dbReference type="PROSITE" id="PS51257">
    <property type="entry name" value="PROKAR_LIPOPROTEIN"/>
    <property type="match status" value="1"/>
</dbReference>
<dbReference type="OrthoDB" id="3215260at2"/>
<reference evidence="2 3" key="1">
    <citation type="submission" date="2018-11" db="EMBL/GenBank/DDBJ databases">
        <title>Trebonia kvetii gen.nov., sp.nov., a novel acidophilic actinobacterium, and proposal of the new actinobacterial family Treboniaceae fam. nov.</title>
        <authorList>
            <person name="Rapoport D."/>
            <person name="Sagova-Mareckova M."/>
            <person name="Sedlacek I."/>
            <person name="Provaznik J."/>
            <person name="Kralova S."/>
            <person name="Pavlinic D."/>
            <person name="Benes V."/>
            <person name="Kopecky J."/>
        </authorList>
    </citation>
    <scope>NUCLEOTIDE SEQUENCE [LARGE SCALE GENOMIC DNA]</scope>
    <source>
        <strain evidence="2 3">15Tr583</strain>
    </source>
</reference>
<organism evidence="2 3">
    <name type="scientific">Trebonia kvetii</name>
    <dbReference type="NCBI Taxonomy" id="2480626"/>
    <lineage>
        <taxon>Bacteria</taxon>
        <taxon>Bacillati</taxon>
        <taxon>Actinomycetota</taxon>
        <taxon>Actinomycetes</taxon>
        <taxon>Streptosporangiales</taxon>
        <taxon>Treboniaceae</taxon>
        <taxon>Trebonia</taxon>
    </lineage>
</organism>
<gene>
    <name evidence="2" type="ORF">EAS64_09580</name>
</gene>
<dbReference type="RefSeq" id="WP_145852589.1">
    <property type="nucleotide sequence ID" value="NZ_RPFW01000002.1"/>
</dbReference>
<feature type="transmembrane region" description="Helical" evidence="1">
    <location>
        <begin position="12"/>
        <end position="31"/>
    </location>
</feature>
<accession>A0A6P2C0H0</accession>
<evidence type="ECO:0008006" key="4">
    <source>
        <dbReference type="Google" id="ProtNLM"/>
    </source>
</evidence>
<dbReference type="EMBL" id="RPFW01000002">
    <property type="protein sequence ID" value="TVZ04882.1"/>
    <property type="molecule type" value="Genomic_DNA"/>
</dbReference>
<comment type="caution">
    <text evidence="2">The sequence shown here is derived from an EMBL/GenBank/DDBJ whole genome shotgun (WGS) entry which is preliminary data.</text>
</comment>
<protein>
    <recommendedName>
        <fullName evidence="4">Lipoprotein</fullName>
    </recommendedName>
</protein>
<keyword evidence="3" id="KW-1185">Reference proteome</keyword>
<evidence type="ECO:0000313" key="3">
    <source>
        <dbReference type="Proteomes" id="UP000460272"/>
    </source>
</evidence>
<keyword evidence="1" id="KW-1133">Transmembrane helix</keyword>
<sequence>MPLLPRVVIGPVAVAMAAVACCIGVTGCAQFNKALGQQKAMVYFQTSTPVAFKLRVRAACDNLPHVKAVPISKGVPLASAVDVVTYDTTGAGLADIARLQECVDKFQPQVQGMNYTDSSDDS</sequence>
<name>A0A6P2C0H0_9ACTN</name>
<keyword evidence="1" id="KW-0812">Transmembrane</keyword>
<proteinExistence type="predicted"/>
<evidence type="ECO:0000256" key="1">
    <source>
        <dbReference type="SAM" id="Phobius"/>
    </source>
</evidence>
<evidence type="ECO:0000313" key="2">
    <source>
        <dbReference type="EMBL" id="TVZ04882.1"/>
    </source>
</evidence>
<keyword evidence="1" id="KW-0472">Membrane</keyword>
<dbReference type="Proteomes" id="UP000460272">
    <property type="component" value="Unassembled WGS sequence"/>
</dbReference>